<evidence type="ECO:0008006" key="6">
    <source>
        <dbReference type="Google" id="ProtNLM"/>
    </source>
</evidence>
<organism evidence="4 5">
    <name type="scientific">Corynebacterium aquilae DSM 44791</name>
    <dbReference type="NCBI Taxonomy" id="1431546"/>
    <lineage>
        <taxon>Bacteria</taxon>
        <taxon>Bacillati</taxon>
        <taxon>Actinomycetota</taxon>
        <taxon>Actinomycetes</taxon>
        <taxon>Mycobacteriales</taxon>
        <taxon>Corynebacteriaceae</taxon>
        <taxon>Corynebacterium</taxon>
    </lineage>
</organism>
<dbReference type="STRING" id="1431546.CAQU_04170"/>
<evidence type="ECO:0000259" key="3">
    <source>
        <dbReference type="Pfam" id="PF14338"/>
    </source>
</evidence>
<dbReference type="SUPFAM" id="SSF52980">
    <property type="entry name" value="Restriction endonuclease-like"/>
    <property type="match status" value="1"/>
</dbReference>
<feature type="region of interest" description="Disordered" evidence="1">
    <location>
        <begin position="121"/>
        <end position="142"/>
    </location>
</feature>
<sequence>MMQANKSFVPTTDEFRPSVLRVLNDGATRSFKEVTELVANQEGLDEGARNQAIPSGGKRYVNRIVWACSGLAKAGLIRRPKRGFYEITSDGLTVDERNLSSYSENDMLEWPQWQAYQNEVASRRAKSADGEQTESVDEDNSDPIEQLEHTVDSYNARVETELRRALQEATPEFFEKAVVELLWAMGYGGAHGEKQHVGKSGDGGIDGVIRQDALGLQNVYIQAKRYADHNNVQRPAIQQFYGALASKGAERGVFITTSGFSDGAIREANNYRGNIVLIDGIRLTSLMLAYGVAVQKVKSISIYKVDEDFFDSDFTA</sequence>
<dbReference type="RefSeq" id="WP_075725450.1">
    <property type="nucleotide sequence ID" value="NZ_CP009245.1"/>
</dbReference>
<dbReference type="PANTHER" id="PTHR30015">
    <property type="entry name" value="MRR RESTRICTION SYSTEM PROTEIN"/>
    <property type="match status" value="1"/>
</dbReference>
<proteinExistence type="predicted"/>
<dbReference type="InterPro" id="IPR025745">
    <property type="entry name" value="Mrr-like_N_dom"/>
</dbReference>
<evidence type="ECO:0000313" key="5">
    <source>
        <dbReference type="Proteomes" id="UP000185478"/>
    </source>
</evidence>
<name>A0A1L7CEX2_9CORY</name>
<dbReference type="InterPro" id="IPR011335">
    <property type="entry name" value="Restrct_endonuc-II-like"/>
</dbReference>
<dbReference type="EMBL" id="CP009245">
    <property type="protein sequence ID" value="APT84399.1"/>
    <property type="molecule type" value="Genomic_DNA"/>
</dbReference>
<dbReference type="AlphaFoldDB" id="A0A1L7CEX2"/>
<feature type="compositionally biased region" description="Acidic residues" evidence="1">
    <location>
        <begin position="131"/>
        <end position="142"/>
    </location>
</feature>
<dbReference type="GO" id="GO:0015666">
    <property type="term" value="F:restriction endodeoxyribonuclease activity"/>
    <property type="evidence" value="ECO:0007669"/>
    <property type="project" value="TreeGrafter"/>
</dbReference>
<dbReference type="Proteomes" id="UP000185478">
    <property type="component" value="Chromosome"/>
</dbReference>
<dbReference type="InterPro" id="IPR011856">
    <property type="entry name" value="tRNA_endonuc-like_dom_sf"/>
</dbReference>
<evidence type="ECO:0000259" key="2">
    <source>
        <dbReference type="Pfam" id="PF04471"/>
    </source>
</evidence>
<dbReference type="InterPro" id="IPR007560">
    <property type="entry name" value="Restrct_endonuc_IV_Mrr"/>
</dbReference>
<dbReference type="REBASE" id="182329">
    <property type="entry name" value="Cam44791MrrP"/>
</dbReference>
<dbReference type="Gene3D" id="3.40.1350.10">
    <property type="match status" value="1"/>
</dbReference>
<keyword evidence="5" id="KW-1185">Reference proteome</keyword>
<reference evidence="4 5" key="1">
    <citation type="submission" date="2014-08" db="EMBL/GenBank/DDBJ databases">
        <title>Complete genome sequence of Corynebacterium aquilae S-613T(T) (=DSM 44791(T)), isolated from the choana of a healthy golden eagle.</title>
        <authorList>
            <person name="Ruckert C."/>
            <person name="Albersmeier A."/>
            <person name="Winkler A."/>
            <person name="Kalinowski J."/>
        </authorList>
    </citation>
    <scope>NUCLEOTIDE SEQUENCE [LARGE SCALE GENOMIC DNA]</scope>
    <source>
        <strain evidence="4 5">S-613</strain>
    </source>
</reference>
<feature type="domain" description="Restriction endonuclease type IV Mrr" evidence="2">
    <location>
        <begin position="167"/>
        <end position="287"/>
    </location>
</feature>
<protein>
    <recommendedName>
        <fullName evidence="6">Restriction endonuclease</fullName>
    </recommendedName>
</protein>
<dbReference type="InterPro" id="IPR052906">
    <property type="entry name" value="Type_IV_Methyl-Rstrct_Enzyme"/>
</dbReference>
<gene>
    <name evidence="4" type="ORF">CAQU_04170</name>
</gene>
<dbReference type="GO" id="GO:0003677">
    <property type="term" value="F:DNA binding"/>
    <property type="evidence" value="ECO:0007669"/>
    <property type="project" value="InterPro"/>
</dbReference>
<evidence type="ECO:0000256" key="1">
    <source>
        <dbReference type="SAM" id="MobiDB-lite"/>
    </source>
</evidence>
<dbReference type="Pfam" id="PF04471">
    <property type="entry name" value="Mrr_cat"/>
    <property type="match status" value="1"/>
</dbReference>
<evidence type="ECO:0000313" key="4">
    <source>
        <dbReference type="EMBL" id="APT84399.1"/>
    </source>
</evidence>
<feature type="domain" description="Restriction system protein Mrr-like N-terminal" evidence="3">
    <location>
        <begin position="14"/>
        <end position="95"/>
    </location>
</feature>
<dbReference type="KEGG" id="caqu:CAQU_04170"/>
<accession>A0A1L7CEX2</accession>
<dbReference type="GO" id="GO:0009307">
    <property type="term" value="P:DNA restriction-modification system"/>
    <property type="evidence" value="ECO:0007669"/>
    <property type="project" value="InterPro"/>
</dbReference>
<dbReference type="PANTHER" id="PTHR30015:SF7">
    <property type="entry name" value="TYPE IV METHYL-DIRECTED RESTRICTION ENZYME ECOKMRR"/>
    <property type="match status" value="1"/>
</dbReference>
<dbReference type="Pfam" id="PF14338">
    <property type="entry name" value="Mrr_N"/>
    <property type="match status" value="1"/>
</dbReference>